<dbReference type="InterPro" id="IPR050825">
    <property type="entry name" value="RBM42_RBP45_47-like"/>
</dbReference>
<evidence type="ECO:0000259" key="7">
    <source>
        <dbReference type="PROSITE" id="PS50102"/>
    </source>
</evidence>
<dbReference type="PROSITE" id="PS50102">
    <property type="entry name" value="RRM"/>
    <property type="match status" value="3"/>
</dbReference>
<dbReference type="InterPro" id="IPR002547">
    <property type="entry name" value="tRNA-bd_dom"/>
</dbReference>
<dbReference type="SUPFAM" id="SSF50249">
    <property type="entry name" value="Nucleic acid-binding proteins"/>
    <property type="match status" value="1"/>
</dbReference>
<dbReference type="FunFam" id="3.30.70.330:FF:000256">
    <property type="entry name" value="oligouridylate-binding protein 1-like isoform X2"/>
    <property type="match status" value="1"/>
</dbReference>
<organism evidence="9 10">
    <name type="scientific">Nyssa sinensis</name>
    <dbReference type="NCBI Taxonomy" id="561372"/>
    <lineage>
        <taxon>Eukaryota</taxon>
        <taxon>Viridiplantae</taxon>
        <taxon>Streptophyta</taxon>
        <taxon>Embryophyta</taxon>
        <taxon>Tracheophyta</taxon>
        <taxon>Spermatophyta</taxon>
        <taxon>Magnoliopsida</taxon>
        <taxon>eudicotyledons</taxon>
        <taxon>Gunneridae</taxon>
        <taxon>Pentapetalae</taxon>
        <taxon>asterids</taxon>
        <taxon>Cornales</taxon>
        <taxon>Nyssaceae</taxon>
        <taxon>Nyssa</taxon>
    </lineage>
</organism>
<dbReference type="GO" id="GO:0000049">
    <property type="term" value="F:tRNA binding"/>
    <property type="evidence" value="ECO:0007669"/>
    <property type="project" value="UniProtKB-UniRule"/>
</dbReference>
<dbReference type="PANTHER" id="PTHR47640">
    <property type="entry name" value="TRNA SELENOCYSTEINE 1-ASSOCIATED PROTEIN 1-RELATED-RELATED"/>
    <property type="match status" value="1"/>
</dbReference>
<evidence type="ECO:0000259" key="8">
    <source>
        <dbReference type="PROSITE" id="PS50886"/>
    </source>
</evidence>
<accession>A0A5J5AKK2</accession>
<dbReference type="PANTHER" id="PTHR47640:SF72">
    <property type="entry name" value="OLIGOURIDYLATE-BINDING PROTEIN 1B"/>
    <property type="match status" value="1"/>
</dbReference>
<evidence type="ECO:0000256" key="5">
    <source>
        <dbReference type="PROSITE-ProRule" id="PRU00209"/>
    </source>
</evidence>
<evidence type="ECO:0000256" key="2">
    <source>
        <dbReference type="ARBA" id="ARBA00022664"/>
    </source>
</evidence>
<dbReference type="FunFam" id="3.30.70.330:FF:000191">
    <property type="entry name" value="Oligouridylate-binding protein 1C"/>
    <property type="match status" value="1"/>
</dbReference>
<feature type="domain" description="TRNA-binding" evidence="8">
    <location>
        <begin position="77"/>
        <end position="185"/>
    </location>
</feature>
<dbReference type="GO" id="GO:0005829">
    <property type="term" value="C:cytosol"/>
    <property type="evidence" value="ECO:0007669"/>
    <property type="project" value="TreeGrafter"/>
</dbReference>
<evidence type="ECO:0000313" key="10">
    <source>
        <dbReference type="Proteomes" id="UP000325577"/>
    </source>
</evidence>
<dbReference type="Pfam" id="PF00076">
    <property type="entry name" value="RRM_1"/>
    <property type="match status" value="3"/>
</dbReference>
<reference evidence="9 10" key="1">
    <citation type="submission" date="2019-09" db="EMBL/GenBank/DDBJ databases">
        <title>A chromosome-level genome assembly of the Chinese tupelo Nyssa sinensis.</title>
        <authorList>
            <person name="Yang X."/>
            <person name="Kang M."/>
            <person name="Yang Y."/>
            <person name="Xiong H."/>
            <person name="Wang M."/>
            <person name="Zhang Z."/>
            <person name="Wang Z."/>
            <person name="Wu H."/>
            <person name="Ma T."/>
            <person name="Liu J."/>
            <person name="Xi Z."/>
        </authorList>
    </citation>
    <scope>NUCLEOTIDE SEQUENCE [LARGE SCALE GENOMIC DNA]</scope>
    <source>
        <strain evidence="9">J267</strain>
        <tissue evidence="9">Leaf</tissue>
    </source>
</reference>
<name>A0A5J5AKK2_9ASTE</name>
<dbReference type="GO" id="GO:0006397">
    <property type="term" value="P:mRNA processing"/>
    <property type="evidence" value="ECO:0007669"/>
    <property type="project" value="UniProtKB-KW"/>
</dbReference>
<feature type="compositionally biased region" description="Polar residues" evidence="6">
    <location>
        <begin position="360"/>
        <end position="369"/>
    </location>
</feature>
<evidence type="ECO:0000256" key="6">
    <source>
        <dbReference type="SAM" id="MobiDB-lite"/>
    </source>
</evidence>
<dbReference type="CDD" id="cd02799">
    <property type="entry name" value="tRNA_bind_EMAP-II_like"/>
    <property type="match status" value="1"/>
</dbReference>
<sequence>MVHRSHWIEGLIGTASGNRQSGPKILAVTVLTPPTSAAADAAVAAVHAAAEVVRLTAEMETVHREVVDPGPIDGSVLYMQSTHRSSPIWEGQKHPDADSLYVEEIDVGEGQPRTVVSGLVNYIPLAEMQNRKVCVLCNLKPATMRGVKSEAMVLAASNNDHTKLLLRYVGNIHTQVTEPLLQEVFSSTGPVEGCKLIRKDKSSYGFIHYFDRRSAALAILSLNGRHLFGQPIKVNWAYASGQREDTSSHYNIFVGDLSPEVTDAMLFACFSVYPSCSDARVMWDQKTGRSRGFGFVSFRNQQDAQSAINDLTGKWLGSRQIRCNWAAKGAGANDDKQSSDAKSMVELSNGSSEDGKETANNDAPENNPQYTTVYVGNLAPEVTQPDLHRHFHALGAGVIEEVRVQRDKGFGFVRYNTHAEAALAIQMGNTQSLLCGKQIKQSQPQPAFTQIVQQSQVQVQHQPHLLQQQLQHQHSFTNQQQQQAAASQQQLLDHQQVSSVVSALSQFASSAQAQSPSLQAISVCLYL</sequence>
<gene>
    <name evidence="9" type="ORF">F0562_006292</name>
</gene>
<evidence type="ECO:0000256" key="1">
    <source>
        <dbReference type="ARBA" id="ARBA00022555"/>
    </source>
</evidence>
<feature type="region of interest" description="Disordered" evidence="6">
    <location>
        <begin position="329"/>
        <end position="369"/>
    </location>
</feature>
<dbReference type="AlphaFoldDB" id="A0A5J5AKK2"/>
<dbReference type="GO" id="GO:0003729">
    <property type="term" value="F:mRNA binding"/>
    <property type="evidence" value="ECO:0007669"/>
    <property type="project" value="InterPro"/>
</dbReference>
<evidence type="ECO:0000256" key="4">
    <source>
        <dbReference type="ARBA" id="ARBA00022884"/>
    </source>
</evidence>
<evidence type="ECO:0000313" key="9">
    <source>
        <dbReference type="EMBL" id="KAA8531583.1"/>
    </source>
</evidence>
<keyword evidence="3" id="KW-0677">Repeat</keyword>
<feature type="domain" description="RRM" evidence="7">
    <location>
        <begin position="168"/>
        <end position="239"/>
    </location>
</feature>
<feature type="domain" description="RRM" evidence="7">
    <location>
        <begin position="250"/>
        <end position="328"/>
    </location>
</feature>
<dbReference type="InterPro" id="IPR012340">
    <property type="entry name" value="NA-bd_OB-fold"/>
</dbReference>
<dbReference type="CDD" id="cd12619">
    <property type="entry name" value="RRM2_PUB1"/>
    <property type="match status" value="1"/>
</dbReference>
<dbReference type="Gene3D" id="3.30.70.330">
    <property type="match status" value="3"/>
</dbReference>
<keyword evidence="2" id="KW-0507">mRNA processing</keyword>
<dbReference type="InterPro" id="IPR035979">
    <property type="entry name" value="RBD_domain_sf"/>
</dbReference>
<dbReference type="EMBL" id="CM018043">
    <property type="protein sequence ID" value="KAA8531583.1"/>
    <property type="molecule type" value="Genomic_DNA"/>
</dbReference>
<feature type="domain" description="RRM" evidence="7">
    <location>
        <begin position="371"/>
        <end position="446"/>
    </location>
</feature>
<dbReference type="CDD" id="cd12614">
    <property type="entry name" value="RRM1_PUB1"/>
    <property type="match status" value="1"/>
</dbReference>
<protein>
    <recommendedName>
        <fullName evidence="11">RRM domain-containing protein</fullName>
    </recommendedName>
</protein>
<dbReference type="OrthoDB" id="1704709at2759"/>
<keyword evidence="10" id="KW-1185">Reference proteome</keyword>
<keyword evidence="4 5" id="KW-0694">RNA-binding</keyword>
<dbReference type="InterPro" id="IPR012677">
    <property type="entry name" value="Nucleotide-bd_a/b_plait_sf"/>
</dbReference>
<evidence type="ECO:0008006" key="11">
    <source>
        <dbReference type="Google" id="ProtNLM"/>
    </source>
</evidence>
<dbReference type="SMART" id="SM00360">
    <property type="entry name" value="RRM"/>
    <property type="match status" value="3"/>
</dbReference>
<dbReference type="InterPro" id="IPR000504">
    <property type="entry name" value="RRM_dom"/>
</dbReference>
<evidence type="ECO:0000256" key="3">
    <source>
        <dbReference type="ARBA" id="ARBA00022737"/>
    </source>
</evidence>
<keyword evidence="1 5" id="KW-0820">tRNA-binding</keyword>
<dbReference type="Pfam" id="PF01588">
    <property type="entry name" value="tRNA_bind"/>
    <property type="match status" value="1"/>
</dbReference>
<dbReference type="SUPFAM" id="SSF54928">
    <property type="entry name" value="RNA-binding domain, RBD"/>
    <property type="match status" value="3"/>
</dbReference>
<dbReference type="Gene3D" id="2.40.50.140">
    <property type="entry name" value="Nucleic acid-binding proteins"/>
    <property type="match status" value="1"/>
</dbReference>
<dbReference type="PROSITE" id="PS50886">
    <property type="entry name" value="TRBD"/>
    <property type="match status" value="1"/>
</dbReference>
<proteinExistence type="predicted"/>
<dbReference type="Proteomes" id="UP000325577">
    <property type="component" value="Linkage Group LG2"/>
</dbReference>